<keyword evidence="2" id="KW-0812">Transmembrane</keyword>
<dbReference type="InterPro" id="IPR000488">
    <property type="entry name" value="Death_dom"/>
</dbReference>
<dbReference type="Proteomes" id="UP001523550">
    <property type="component" value="Unassembled WGS sequence"/>
</dbReference>
<feature type="transmembrane region" description="Helical" evidence="2">
    <location>
        <begin position="402"/>
        <end position="421"/>
    </location>
</feature>
<feature type="domain" description="Death" evidence="3">
    <location>
        <begin position="544"/>
        <end position="598"/>
    </location>
</feature>
<feature type="coiled-coil region" evidence="1">
    <location>
        <begin position="469"/>
        <end position="625"/>
    </location>
</feature>
<comment type="caution">
    <text evidence="4">The sequence shown here is derived from an EMBL/GenBank/DDBJ whole genome shotgun (WGS) entry which is preliminary data.</text>
</comment>
<keyword evidence="1" id="KW-0175">Coiled coil</keyword>
<evidence type="ECO:0000259" key="3">
    <source>
        <dbReference type="PROSITE" id="PS50017"/>
    </source>
</evidence>
<keyword evidence="4" id="KW-0540">Nuclease</keyword>
<dbReference type="EMBL" id="JALJYF010000001">
    <property type="protein sequence ID" value="MCP1727051.1"/>
    <property type="molecule type" value="Genomic_DNA"/>
</dbReference>
<dbReference type="PANTHER" id="PTHR41259:SF1">
    <property type="entry name" value="DOUBLE-STRAND BREAK REPAIR RAD50 ATPASE, PUTATIVE-RELATED"/>
    <property type="match status" value="1"/>
</dbReference>
<keyword evidence="2" id="KW-1133">Transmembrane helix</keyword>
<feature type="coiled-coil region" evidence="1">
    <location>
        <begin position="234"/>
        <end position="261"/>
    </location>
</feature>
<feature type="coiled-coil region" evidence="1">
    <location>
        <begin position="344"/>
        <end position="371"/>
    </location>
</feature>
<name>A0ABT1G720_9GAMM</name>
<gene>
    <name evidence="4" type="ORF">J2T60_001016</name>
</gene>
<evidence type="ECO:0000313" key="4">
    <source>
        <dbReference type="EMBL" id="MCP1727051.1"/>
    </source>
</evidence>
<dbReference type="RefSeq" id="WP_253446312.1">
    <property type="nucleotide sequence ID" value="NZ_JALJYF010000001.1"/>
</dbReference>
<keyword evidence="2" id="KW-0472">Membrane</keyword>
<proteinExistence type="predicted"/>
<protein>
    <submittedName>
        <fullName evidence="4">DNA repair exonuclease SbcCD ATPase subunit</fullName>
    </submittedName>
</protein>
<feature type="coiled-coil region" evidence="1">
    <location>
        <begin position="159"/>
        <end position="196"/>
    </location>
</feature>
<keyword evidence="5" id="KW-1185">Reference proteome</keyword>
<dbReference type="Pfam" id="PF13476">
    <property type="entry name" value="AAA_23"/>
    <property type="match status" value="1"/>
</dbReference>
<dbReference type="InterPro" id="IPR038729">
    <property type="entry name" value="Rad50/SbcC_AAA"/>
</dbReference>
<evidence type="ECO:0000256" key="2">
    <source>
        <dbReference type="SAM" id="Phobius"/>
    </source>
</evidence>
<keyword evidence="4" id="KW-0378">Hydrolase</keyword>
<reference evidence="4 5" key="1">
    <citation type="submission" date="2022-03" db="EMBL/GenBank/DDBJ databases">
        <title>Genomic Encyclopedia of Type Strains, Phase III (KMG-III): the genomes of soil and plant-associated and newly described type strains.</title>
        <authorList>
            <person name="Whitman W."/>
        </authorList>
    </citation>
    <scope>NUCLEOTIDE SEQUENCE [LARGE SCALE GENOMIC DNA]</scope>
    <source>
        <strain evidence="4 5">BSker1</strain>
    </source>
</reference>
<organism evidence="4 5">
    <name type="scientific">Natronospira proteinivora</name>
    <dbReference type="NCBI Taxonomy" id="1807133"/>
    <lineage>
        <taxon>Bacteria</taxon>
        <taxon>Pseudomonadati</taxon>
        <taxon>Pseudomonadota</taxon>
        <taxon>Gammaproteobacteria</taxon>
        <taxon>Natronospirales</taxon>
        <taxon>Natronospiraceae</taxon>
        <taxon>Natronospira</taxon>
    </lineage>
</organism>
<evidence type="ECO:0000313" key="5">
    <source>
        <dbReference type="Proteomes" id="UP001523550"/>
    </source>
</evidence>
<dbReference type="GO" id="GO:0004527">
    <property type="term" value="F:exonuclease activity"/>
    <property type="evidence" value="ECO:0007669"/>
    <property type="project" value="UniProtKB-KW"/>
</dbReference>
<dbReference type="PANTHER" id="PTHR41259">
    <property type="entry name" value="DOUBLE-STRAND BREAK REPAIR RAD50 ATPASE, PUTATIVE-RELATED"/>
    <property type="match status" value="1"/>
</dbReference>
<accession>A0ABT1G720</accession>
<dbReference type="SUPFAM" id="SSF52540">
    <property type="entry name" value="P-loop containing nucleoside triphosphate hydrolases"/>
    <property type="match status" value="1"/>
</dbReference>
<keyword evidence="4" id="KW-0269">Exonuclease</keyword>
<dbReference type="Gene3D" id="3.40.50.300">
    <property type="entry name" value="P-loop containing nucleotide triphosphate hydrolases"/>
    <property type="match status" value="2"/>
</dbReference>
<sequence length="1139" mass="127333">MKLTRLQITRLPGIQGTIHLRDLDPGLNLITGPNAVGKSSLIRALEYLAGGVRTADPRDLVLEADFDNDVRWTVKRTASHVQWYRDGEPATTGPRLPARDELHCYWLKVEDLLAEDGQQDAALVAEIRTALAGGFDLAALRGDAFDFGPARGRKEGRELQEARQRLGEVEAENQALQRDEQDLDRLQGEVDAARQGARERDTLMGSLELEKILSERRSLEAVLAGFPKGMEKLRGDEQERLEQLDRRIDELEEEQLRIREQGDAAHRKLSRAGLGDNPPVNHERRAARWQLESVKARSGEIARQQSELVRLQAELDRACQPLRDTVVGGADSAPDIAVATLERASELAVRLRKLEIDVERLDSRIQSAGQAPEARQLDAHQQAVAALRSCLVGQPEAGASRLGMALAALGGLATAAAALWLSLWWLLAPAALSLFAAGVMVNRSVSSDGRQTRARFERSGLAGPSGWHREAVEKRLSELESDLAELQLARRRADAVSEDQAERDRLQQQLNALNEEKAELAREIGFDPALTAASVDFIARVLGQWQRAATEVAKVEAHLEQLETEQQSELQAVQQRLKAWGMSVPAEEAALDEALNALDARCEQAEAAEREWGEAEDRQRQLEQQLEERRVERRSLFARLGLDESDRNGLAERLAQLSEWRQTQDSLRVLDRREAELRETLVNAPERLQQAEAGEREVLETGLQRANEQAELLESLLQEVSATRERLRSAGKDQALESAMAAAAQARNALGEQHQQAMLAEAGQFLLDDVEAEYQNEHEPAVLADARRLFQRFTHHAFDLALDEDAGLLARDLTQSGRRRLSELSSGTRMQLLLSVRLAWTRRLEERCEPLPLFLDEALTTSDESRFREVAQNLASLAREEGRQIFYLSARQQERALWEQLAGLTPHHLDLAEIRFGQSDLGAADYRLPAVETLPEPVDESPEQWAARVGIPAIDPRQPVGGLPLFHLLRDDLALLYRLMQRYRVWGLGQLESLLNSDVAEKAIPDENWRRQLASRCAAARAWQQAWQHGRGKPVGRAALEASGAVSETFMERVCEQAESLGGDGGALIEALANKAVSGFRNDKREELAEWLEAEGYISPETPLDEEERLQRTIWRTTRAADEEETRELVSWLEAGQRV</sequence>
<dbReference type="InterPro" id="IPR027417">
    <property type="entry name" value="P-loop_NTPase"/>
</dbReference>
<evidence type="ECO:0000256" key="1">
    <source>
        <dbReference type="SAM" id="Coils"/>
    </source>
</evidence>
<dbReference type="PROSITE" id="PS50017">
    <property type="entry name" value="DEATH_DOMAIN"/>
    <property type="match status" value="1"/>
</dbReference>
<feature type="coiled-coil region" evidence="1">
    <location>
        <begin position="696"/>
        <end position="733"/>
    </location>
</feature>